<dbReference type="SUPFAM" id="SSF46894">
    <property type="entry name" value="C-terminal effector domain of the bipartite response regulators"/>
    <property type="match status" value="1"/>
</dbReference>
<protein>
    <submittedName>
        <fullName evidence="3">Response regulator transcription factor</fullName>
    </submittedName>
</protein>
<reference evidence="3 4" key="1">
    <citation type="submission" date="2020-12" db="EMBL/GenBank/DDBJ databases">
        <authorList>
            <person name="Lu T."/>
            <person name="Wang Q."/>
            <person name="Han X."/>
        </authorList>
    </citation>
    <scope>NUCLEOTIDE SEQUENCE [LARGE SCALE GENOMIC DNA]</scope>
    <source>
        <strain evidence="3 4">WQ 585</strain>
    </source>
</reference>
<dbReference type="PANTHER" id="PTHR43214">
    <property type="entry name" value="TWO-COMPONENT RESPONSE REGULATOR"/>
    <property type="match status" value="1"/>
</dbReference>
<dbReference type="Proteomes" id="UP000635316">
    <property type="component" value="Unassembled WGS sequence"/>
</dbReference>
<sequence length="115" mass="12790">MTKINELAGWNWFFSACSVGDGNSNCVLLTPAVLNGLGERKTPVMTGLLSELTSRQRELLLMIAQGYSNQEIAIQKNLAVQTVKNQASAIFKLLNARNRIEAISIYRSTNRHNDH</sequence>
<dbReference type="InterPro" id="IPR000792">
    <property type="entry name" value="Tscrpt_reg_LuxR_C"/>
</dbReference>
<name>A0ABS1EB67_9BURK</name>
<dbReference type="Gene3D" id="1.10.10.10">
    <property type="entry name" value="Winged helix-like DNA-binding domain superfamily/Winged helix DNA-binding domain"/>
    <property type="match status" value="1"/>
</dbReference>
<dbReference type="SMART" id="SM00421">
    <property type="entry name" value="HTH_LUXR"/>
    <property type="match status" value="1"/>
</dbReference>
<evidence type="ECO:0000256" key="1">
    <source>
        <dbReference type="ARBA" id="ARBA00023125"/>
    </source>
</evidence>
<organism evidence="3 4">
    <name type="scientific">Advenella mandrilli</name>
    <dbReference type="NCBI Taxonomy" id="2800330"/>
    <lineage>
        <taxon>Bacteria</taxon>
        <taxon>Pseudomonadati</taxon>
        <taxon>Pseudomonadota</taxon>
        <taxon>Betaproteobacteria</taxon>
        <taxon>Burkholderiales</taxon>
        <taxon>Alcaligenaceae</taxon>
    </lineage>
</organism>
<feature type="domain" description="HTH luxR-type" evidence="2">
    <location>
        <begin position="45"/>
        <end position="110"/>
    </location>
</feature>
<evidence type="ECO:0000313" key="3">
    <source>
        <dbReference type="EMBL" id="MBK1780243.1"/>
    </source>
</evidence>
<dbReference type="PRINTS" id="PR00038">
    <property type="entry name" value="HTHLUXR"/>
</dbReference>
<evidence type="ECO:0000259" key="2">
    <source>
        <dbReference type="PROSITE" id="PS50043"/>
    </source>
</evidence>
<dbReference type="InterPro" id="IPR036388">
    <property type="entry name" value="WH-like_DNA-bd_sf"/>
</dbReference>
<comment type="caution">
    <text evidence="3">The sequence shown here is derived from an EMBL/GenBank/DDBJ whole genome shotgun (WGS) entry which is preliminary data.</text>
</comment>
<gene>
    <name evidence="3" type="ORF">JHL22_03335</name>
</gene>
<dbReference type="PROSITE" id="PS51257">
    <property type="entry name" value="PROKAR_LIPOPROTEIN"/>
    <property type="match status" value="1"/>
</dbReference>
<dbReference type="InterPro" id="IPR039420">
    <property type="entry name" value="WalR-like"/>
</dbReference>
<dbReference type="PROSITE" id="PS50043">
    <property type="entry name" value="HTH_LUXR_2"/>
    <property type="match status" value="1"/>
</dbReference>
<proteinExistence type="predicted"/>
<keyword evidence="4" id="KW-1185">Reference proteome</keyword>
<dbReference type="InterPro" id="IPR016032">
    <property type="entry name" value="Sig_transdc_resp-reg_C-effctor"/>
</dbReference>
<dbReference type="CDD" id="cd06170">
    <property type="entry name" value="LuxR_C_like"/>
    <property type="match status" value="1"/>
</dbReference>
<accession>A0ABS1EB67</accession>
<evidence type="ECO:0000313" key="4">
    <source>
        <dbReference type="Proteomes" id="UP000635316"/>
    </source>
</evidence>
<dbReference type="EMBL" id="JAENGP010000003">
    <property type="protein sequence ID" value="MBK1780243.1"/>
    <property type="molecule type" value="Genomic_DNA"/>
</dbReference>
<dbReference type="Pfam" id="PF00196">
    <property type="entry name" value="GerE"/>
    <property type="match status" value="1"/>
</dbReference>
<keyword evidence="1" id="KW-0238">DNA-binding</keyword>